<sequence length="107" mass="12004">MANIENTYNYGRQKLWQAVHSLATGTGNIQERLESAMMGLNGLQSNQEWLPVEVRHKLEAIIQELTRTPAQGSEGRIKATLRMMSNEEGSELAGRIFSLYIELRGGI</sequence>
<dbReference type="RefSeq" id="WP_184255469.1">
    <property type="nucleotide sequence ID" value="NZ_JACHIO010000008.1"/>
</dbReference>
<proteinExistence type="predicted"/>
<comment type="caution">
    <text evidence="1">The sequence shown here is derived from an EMBL/GenBank/DDBJ whole genome shotgun (WGS) entry which is preliminary data.</text>
</comment>
<protein>
    <submittedName>
        <fullName evidence="1">Uncharacterized protein</fullName>
    </submittedName>
</protein>
<reference evidence="1 2" key="1">
    <citation type="submission" date="2020-08" db="EMBL/GenBank/DDBJ databases">
        <title>Genomic Encyclopedia of Type Strains, Phase IV (KMG-V): Genome sequencing to study the core and pangenomes of soil and plant-associated prokaryotes.</title>
        <authorList>
            <person name="Whitman W."/>
        </authorList>
    </citation>
    <scope>NUCLEOTIDE SEQUENCE [LARGE SCALE GENOMIC DNA]</scope>
    <source>
        <strain evidence="1 2">X5P3</strain>
    </source>
</reference>
<dbReference type="AlphaFoldDB" id="A0A7W7ZPT9"/>
<accession>A0A7W7ZPT9</accession>
<dbReference type="Proteomes" id="UP000584867">
    <property type="component" value="Unassembled WGS sequence"/>
</dbReference>
<gene>
    <name evidence="1" type="ORF">HDF15_002284</name>
</gene>
<dbReference type="EMBL" id="JACHIO010000008">
    <property type="protein sequence ID" value="MBB5063936.1"/>
    <property type="molecule type" value="Genomic_DNA"/>
</dbReference>
<organism evidence="1 2">
    <name type="scientific">Granulicella mallensis</name>
    <dbReference type="NCBI Taxonomy" id="940614"/>
    <lineage>
        <taxon>Bacteria</taxon>
        <taxon>Pseudomonadati</taxon>
        <taxon>Acidobacteriota</taxon>
        <taxon>Terriglobia</taxon>
        <taxon>Terriglobales</taxon>
        <taxon>Acidobacteriaceae</taxon>
        <taxon>Granulicella</taxon>
    </lineage>
</organism>
<evidence type="ECO:0000313" key="2">
    <source>
        <dbReference type="Proteomes" id="UP000584867"/>
    </source>
</evidence>
<evidence type="ECO:0000313" key="1">
    <source>
        <dbReference type="EMBL" id="MBB5063936.1"/>
    </source>
</evidence>
<name>A0A7W7ZPT9_9BACT</name>